<dbReference type="AlphaFoldDB" id="A0A3L8P5F3"/>
<dbReference type="PRINTS" id="PR00097">
    <property type="entry name" value="ANTSNTHASEII"/>
</dbReference>
<evidence type="ECO:0000256" key="1">
    <source>
        <dbReference type="ARBA" id="ARBA00022962"/>
    </source>
</evidence>
<organism evidence="5 6">
    <name type="scientific">Nocardioides mangrovicus</name>
    <dbReference type="NCBI Taxonomy" id="2478913"/>
    <lineage>
        <taxon>Bacteria</taxon>
        <taxon>Bacillati</taxon>
        <taxon>Actinomycetota</taxon>
        <taxon>Actinomycetes</taxon>
        <taxon>Propionibacteriales</taxon>
        <taxon>Nocardioidaceae</taxon>
        <taxon>Nocardioides</taxon>
    </lineage>
</organism>
<feature type="region of interest" description="Disordered" evidence="2">
    <location>
        <begin position="400"/>
        <end position="423"/>
    </location>
</feature>
<dbReference type="Gene3D" id="3.60.120.10">
    <property type="entry name" value="Anthranilate synthase"/>
    <property type="match status" value="1"/>
</dbReference>
<dbReference type="Pfam" id="PF00425">
    <property type="entry name" value="Chorismate_bind"/>
    <property type="match status" value="1"/>
</dbReference>
<evidence type="ECO:0000256" key="2">
    <source>
        <dbReference type="SAM" id="MobiDB-lite"/>
    </source>
</evidence>
<dbReference type="CDD" id="cd01743">
    <property type="entry name" value="GATase1_Anthranilate_Synthase"/>
    <property type="match status" value="1"/>
</dbReference>
<feature type="domain" description="Chorismate-utilising enzyme C-terminal" evidence="4">
    <location>
        <begin position="138"/>
        <end position="387"/>
    </location>
</feature>
<dbReference type="InterPro" id="IPR029062">
    <property type="entry name" value="Class_I_gatase-like"/>
</dbReference>
<dbReference type="EMBL" id="RDBE01000002">
    <property type="protein sequence ID" value="RLV50401.1"/>
    <property type="molecule type" value="Genomic_DNA"/>
</dbReference>
<dbReference type="InterPro" id="IPR015890">
    <property type="entry name" value="Chorismate_C"/>
</dbReference>
<accession>A0A3L8P5F3</accession>
<comment type="caution">
    <text evidence="5">The sequence shown here is derived from an EMBL/GenBank/DDBJ whole genome shotgun (WGS) entry which is preliminary data.</text>
</comment>
<dbReference type="PRINTS" id="PR00096">
    <property type="entry name" value="GATASE"/>
</dbReference>
<feature type="domain" description="Glutamine amidotransferase" evidence="3">
    <location>
        <begin position="435"/>
        <end position="614"/>
    </location>
</feature>
<evidence type="ECO:0000313" key="6">
    <source>
        <dbReference type="Proteomes" id="UP000281708"/>
    </source>
</evidence>
<dbReference type="GO" id="GO:0000162">
    <property type="term" value="P:L-tryptophan biosynthetic process"/>
    <property type="evidence" value="ECO:0007669"/>
    <property type="project" value="TreeGrafter"/>
</dbReference>
<evidence type="ECO:0000259" key="3">
    <source>
        <dbReference type="Pfam" id="PF00117"/>
    </source>
</evidence>
<protein>
    <submittedName>
        <fullName evidence="5">Aminodeoxychorismate components I/II</fullName>
    </submittedName>
</protein>
<dbReference type="InterPro" id="IPR019999">
    <property type="entry name" value="Anth_synth_I-like"/>
</dbReference>
<evidence type="ECO:0000259" key="4">
    <source>
        <dbReference type="Pfam" id="PF00425"/>
    </source>
</evidence>
<evidence type="ECO:0000313" key="5">
    <source>
        <dbReference type="EMBL" id="RLV50401.1"/>
    </source>
</evidence>
<dbReference type="InterPro" id="IPR017926">
    <property type="entry name" value="GATASE"/>
</dbReference>
<dbReference type="OrthoDB" id="3518032at2"/>
<dbReference type="PANTHER" id="PTHR11236:SF50">
    <property type="entry name" value="AMINODEOXYCHORISMATE SYNTHASE COMPONENT 1"/>
    <property type="match status" value="1"/>
</dbReference>
<gene>
    <name evidence="5" type="ORF">D9V37_04965</name>
</gene>
<dbReference type="NCBIfam" id="TIGR00566">
    <property type="entry name" value="trpG_papA"/>
    <property type="match status" value="1"/>
</dbReference>
<dbReference type="SUPFAM" id="SSF52317">
    <property type="entry name" value="Class I glutamine amidotransferase-like"/>
    <property type="match status" value="1"/>
</dbReference>
<dbReference type="PANTHER" id="PTHR11236">
    <property type="entry name" value="AMINOBENZOATE/ANTHRANILATE SYNTHASE"/>
    <property type="match status" value="1"/>
</dbReference>
<name>A0A3L8P5F3_9ACTN</name>
<sequence length="617" mass="65875">MPRVRLPWRATPTEVLRGLRGRERLVGLVGGGWADEALVAYAPDRVLGPDEDPFDLDGPGWWIGSWGYPLRHLLEQVPAGAPNPQPMPAAAIARYPWVLRREHGTWYAEGDVGELPDPAPTHDQPYDLTPFRPDRSAAEHQDAVRRTLGHIHDGDVFQVNLTTALRAELTGDPLDLFCTGVDRLAPAHAAYVSWPGGAVASLSPELFLRRTGDEVVTSPIKGTAPRGATDEEDARLAADLTASAKDRAENVMIVDLMRNDLARVCRPGTVRAGDLRAEPHAVWHLVADVHGTLDTGRTDADLLRATFPPGSVTGAPKVRATELIAELEPCERQVYTGAVGVVGPDRLELNVAIRTFEVSAGAVTLGVGGGIVADSDPAAEWAECLVKARPLVDAVGGELAVPTPPAPMHRTTSRAEPLAPRRPARPLTAPARVLFVDNYDSFVHNLVDDARRLGAECVVVRNDEPDLAEAYLAGGFTHLVLSPGPGAPADAGACVELVRRLGGLTSVLGVCLGHQAIVEAYGGTVGPAPRVVHGQASWVHHDGTGPWAGLPDPLLMGRYHSLAAHDLPADLQVTATTDDGVVMGVQHRRHRVWGVQGHPESVLTEHGPTMLRNVLAL</sequence>
<dbReference type="GO" id="GO:0046820">
    <property type="term" value="F:4-amino-4-deoxychorismate synthase activity"/>
    <property type="evidence" value="ECO:0007669"/>
    <property type="project" value="TreeGrafter"/>
</dbReference>
<dbReference type="PROSITE" id="PS51273">
    <property type="entry name" value="GATASE_TYPE_1"/>
    <property type="match status" value="1"/>
</dbReference>
<keyword evidence="6" id="KW-1185">Reference proteome</keyword>
<dbReference type="FunFam" id="3.40.50.880:FF:000003">
    <property type="entry name" value="Anthranilate synthase component II"/>
    <property type="match status" value="1"/>
</dbReference>
<dbReference type="Gene3D" id="3.40.50.880">
    <property type="match status" value="1"/>
</dbReference>
<proteinExistence type="predicted"/>
<dbReference type="InterPro" id="IPR005801">
    <property type="entry name" value="ADC_synthase"/>
</dbReference>
<dbReference type="Pfam" id="PF00117">
    <property type="entry name" value="GATase"/>
    <property type="match status" value="1"/>
</dbReference>
<dbReference type="RefSeq" id="WP_121805056.1">
    <property type="nucleotide sequence ID" value="NZ_RDBE01000002.1"/>
</dbReference>
<dbReference type="Proteomes" id="UP000281708">
    <property type="component" value="Unassembled WGS sequence"/>
</dbReference>
<keyword evidence="1" id="KW-0315">Glutamine amidotransferase</keyword>
<dbReference type="SUPFAM" id="SSF56322">
    <property type="entry name" value="ADC synthase"/>
    <property type="match status" value="1"/>
</dbReference>
<dbReference type="InterPro" id="IPR006221">
    <property type="entry name" value="TrpG/PapA_dom"/>
</dbReference>
<reference evidence="5 6" key="1">
    <citation type="submission" date="2018-10" db="EMBL/GenBank/DDBJ databases">
        <title>Marmoricola sp. 4Q3S-7 whole genome shotgun sequence.</title>
        <authorList>
            <person name="Li F."/>
        </authorList>
    </citation>
    <scope>NUCLEOTIDE SEQUENCE [LARGE SCALE GENOMIC DNA]</scope>
    <source>
        <strain evidence="5 6">4Q3S-7</strain>
    </source>
</reference>